<proteinExistence type="predicted"/>
<reference evidence="2" key="1">
    <citation type="journal article" date="2011" name="Genome Biol.">
        <title>The draft genome of the carcinogenic human liver fluke Clonorchis sinensis.</title>
        <authorList>
            <person name="Wang X."/>
            <person name="Chen W."/>
            <person name="Huang Y."/>
            <person name="Sun J."/>
            <person name="Men J."/>
            <person name="Liu H."/>
            <person name="Luo F."/>
            <person name="Guo L."/>
            <person name="Lv X."/>
            <person name="Deng C."/>
            <person name="Zhou C."/>
            <person name="Fan Y."/>
            <person name="Li X."/>
            <person name="Huang L."/>
            <person name="Hu Y."/>
            <person name="Liang C."/>
            <person name="Hu X."/>
            <person name="Xu J."/>
            <person name="Yu X."/>
        </authorList>
    </citation>
    <scope>NUCLEOTIDE SEQUENCE [LARGE SCALE GENOMIC DNA]</scope>
    <source>
        <strain evidence="2">Henan</strain>
    </source>
</reference>
<name>G7YA37_CLOSI</name>
<sequence>MLNGLSESPDLFTSKKVTAVVDPCITTSRHLSTGLNFDQPMFRLFNCRRHLEDASFHLLGCLCRLEQSGINALAEFLMKFCIQTFLVDGVSACVTHGLDIVANDGAGDLPRPLHPLHEQYSSSSYPGRTPLKPPDISSASGIRYRKPEGNSHHLSTEASSRNHTTMQPLRQPVYLPEPSCHQQPELCLGFRLVKDPWRVVETVFDRFRVTVSWGVIGQQTRCHSFTDVAKRTVHRRLLTVVQSSRDASDWLLSKLPTLAYPTAMASASPEIDSRLFPTLTKWTRGLQMRHVLLELRHKMAAPENARLSQPAEGSTYRSNIGDHCFKQNFRTSIHTLTAFLNNFHKTGREIQPNAAEFLVYDVLHMNVLLMFQLIRYPYNSGPSGTNICAFSHYRTLAMNLPAAYFEVYVKGAHLARALRPEIKPNYQNRLHECLPDVPVSGINDQWEQKSKTLLKAGASTRRIIRHQLKHHLYILRSLEEPKGPKIENAKSAGNGHKLSHLIRLLILGGLSVKL</sequence>
<evidence type="ECO:0000313" key="3">
    <source>
        <dbReference type="Proteomes" id="UP000008909"/>
    </source>
</evidence>
<dbReference type="AlphaFoldDB" id="G7YA37"/>
<dbReference type="EMBL" id="DF142988">
    <property type="protein sequence ID" value="GAA49821.1"/>
    <property type="molecule type" value="Genomic_DNA"/>
</dbReference>
<dbReference type="Proteomes" id="UP000008909">
    <property type="component" value="Unassembled WGS sequence"/>
</dbReference>
<feature type="region of interest" description="Disordered" evidence="1">
    <location>
        <begin position="117"/>
        <end position="165"/>
    </location>
</feature>
<organism evidence="2 3">
    <name type="scientific">Clonorchis sinensis</name>
    <name type="common">Chinese liver fluke</name>
    <dbReference type="NCBI Taxonomy" id="79923"/>
    <lineage>
        <taxon>Eukaryota</taxon>
        <taxon>Metazoa</taxon>
        <taxon>Spiralia</taxon>
        <taxon>Lophotrochozoa</taxon>
        <taxon>Platyhelminthes</taxon>
        <taxon>Trematoda</taxon>
        <taxon>Digenea</taxon>
        <taxon>Opisthorchiida</taxon>
        <taxon>Opisthorchiata</taxon>
        <taxon>Opisthorchiidae</taxon>
        <taxon>Clonorchis</taxon>
    </lineage>
</organism>
<protein>
    <submittedName>
        <fullName evidence="2">Ubiquitin-conjugating enzyme E2 variant</fullName>
    </submittedName>
</protein>
<feature type="compositionally biased region" description="Polar residues" evidence="1">
    <location>
        <begin position="156"/>
        <end position="165"/>
    </location>
</feature>
<gene>
    <name evidence="2" type="ORF">CLF_103642</name>
</gene>
<evidence type="ECO:0000256" key="1">
    <source>
        <dbReference type="SAM" id="MobiDB-lite"/>
    </source>
</evidence>
<feature type="compositionally biased region" description="Basic and acidic residues" evidence="1">
    <location>
        <begin position="145"/>
        <end position="155"/>
    </location>
</feature>
<keyword evidence="3" id="KW-1185">Reference proteome</keyword>
<reference key="2">
    <citation type="submission" date="2011-10" db="EMBL/GenBank/DDBJ databases">
        <title>The genome and transcriptome sequence of Clonorchis sinensis provide insights into the carcinogenic liver fluke.</title>
        <authorList>
            <person name="Wang X."/>
            <person name="Huang Y."/>
            <person name="Chen W."/>
            <person name="Liu H."/>
            <person name="Guo L."/>
            <person name="Chen Y."/>
            <person name="Luo F."/>
            <person name="Zhou W."/>
            <person name="Sun J."/>
            <person name="Mao Q."/>
            <person name="Liang P."/>
            <person name="Zhou C."/>
            <person name="Tian Y."/>
            <person name="Men J."/>
            <person name="Lv X."/>
            <person name="Huang L."/>
            <person name="Zhou J."/>
            <person name="Hu Y."/>
            <person name="Li R."/>
            <person name="Zhang F."/>
            <person name="Lei H."/>
            <person name="Li X."/>
            <person name="Hu X."/>
            <person name="Liang C."/>
            <person name="Xu J."/>
            <person name="Wu Z."/>
            <person name="Yu X."/>
        </authorList>
    </citation>
    <scope>NUCLEOTIDE SEQUENCE</scope>
    <source>
        <strain>Henan</strain>
    </source>
</reference>
<evidence type="ECO:0000313" key="2">
    <source>
        <dbReference type="EMBL" id="GAA49821.1"/>
    </source>
</evidence>
<accession>G7YA37</accession>